<evidence type="ECO:0000313" key="1">
    <source>
        <dbReference type="EMBL" id="MFC4621746.1"/>
    </source>
</evidence>
<organism evidence="1 2">
    <name type="scientific">Comamonas nitrativorans</name>
    <dbReference type="NCBI Taxonomy" id="108437"/>
    <lineage>
        <taxon>Bacteria</taxon>
        <taxon>Pseudomonadati</taxon>
        <taxon>Pseudomonadota</taxon>
        <taxon>Betaproteobacteria</taxon>
        <taxon>Burkholderiales</taxon>
        <taxon>Comamonadaceae</taxon>
        <taxon>Comamonas</taxon>
    </lineage>
</organism>
<name>A0ABV9GU59_9BURK</name>
<comment type="caution">
    <text evidence="1">The sequence shown here is derived from an EMBL/GenBank/DDBJ whole genome shotgun (WGS) entry which is preliminary data.</text>
</comment>
<dbReference type="Proteomes" id="UP001595967">
    <property type="component" value="Unassembled WGS sequence"/>
</dbReference>
<evidence type="ECO:0000313" key="2">
    <source>
        <dbReference type="Proteomes" id="UP001595967"/>
    </source>
</evidence>
<dbReference type="EMBL" id="JBHSEW010000004">
    <property type="protein sequence ID" value="MFC4621746.1"/>
    <property type="molecule type" value="Genomic_DNA"/>
</dbReference>
<keyword evidence="2" id="KW-1185">Reference proteome</keyword>
<reference evidence="2" key="1">
    <citation type="journal article" date="2019" name="Int. J. Syst. Evol. Microbiol.">
        <title>The Global Catalogue of Microorganisms (GCM) 10K type strain sequencing project: providing services to taxonomists for standard genome sequencing and annotation.</title>
        <authorList>
            <consortium name="The Broad Institute Genomics Platform"/>
            <consortium name="The Broad Institute Genome Sequencing Center for Infectious Disease"/>
            <person name="Wu L."/>
            <person name="Ma J."/>
        </authorList>
    </citation>
    <scope>NUCLEOTIDE SEQUENCE [LARGE SCALE GENOMIC DNA]</scope>
    <source>
        <strain evidence="2">JCM 11650</strain>
    </source>
</reference>
<protein>
    <submittedName>
        <fullName evidence="1">Uncharacterized protein</fullName>
    </submittedName>
</protein>
<dbReference type="RefSeq" id="WP_377724814.1">
    <property type="nucleotide sequence ID" value="NZ_JBHSEW010000004.1"/>
</dbReference>
<proteinExistence type="predicted"/>
<gene>
    <name evidence="1" type="ORF">ACFO3A_05900</name>
</gene>
<sequence length="160" mass="18853">MTTPAERFSALTSKEQERLRLLNEKLWAAEEWIRQRHARSLEWYYGAGGLRRHGDALFENVETEVAVQCILREDHPGWKKDDDNIVATLLLPSACLDEGNPRRNWNEYQHWDGHPLQGEYHCWLFHDLCDHVLGYDWGALLGIGKIWTDVMLIQQRIESW</sequence>
<accession>A0ABV9GU59</accession>